<sequence length="62" mass="7333">MKKEKNEANRFSFVLQEMITLADSQKVIVTDPKMEFQVVKKKSTYTSCFNDNLNPCRPFNIW</sequence>
<dbReference type="RefSeq" id="WP_271714785.1">
    <property type="nucleotide sequence ID" value="NZ_AP024169.1"/>
</dbReference>
<evidence type="ECO:0000313" key="2">
    <source>
        <dbReference type="Proteomes" id="UP000595897"/>
    </source>
</evidence>
<proteinExistence type="predicted"/>
<evidence type="ECO:0000313" key="1">
    <source>
        <dbReference type="EMBL" id="BCN29513.1"/>
    </source>
</evidence>
<reference evidence="1 2" key="1">
    <citation type="submission" date="2020-11" db="EMBL/GenBank/DDBJ databases">
        <title>Draft genome sequencing of a Lachnospiraceae strain isolated from anoxic soil subjected to BSD treatment.</title>
        <authorList>
            <person name="Uek A."/>
            <person name="Tonouchi A."/>
        </authorList>
    </citation>
    <scope>NUCLEOTIDE SEQUENCE [LARGE SCALE GENOMIC DNA]</scope>
    <source>
        <strain evidence="1 2">TB5</strain>
    </source>
</reference>
<dbReference type="AlphaFoldDB" id="A0A7R7ID00"/>
<gene>
    <name evidence="1" type="ORF">bsdtb5_08080</name>
</gene>
<name>A0A7R7ID00_9FIRM</name>
<dbReference type="KEGG" id="ahb:bsdtb5_08080"/>
<accession>A0A7R7ID00</accession>
<protein>
    <submittedName>
        <fullName evidence="1">Uncharacterized protein</fullName>
    </submittedName>
</protein>
<keyword evidence="2" id="KW-1185">Reference proteome</keyword>
<organism evidence="1 2">
    <name type="scientific">Anaeromicropila herbilytica</name>
    <dbReference type="NCBI Taxonomy" id="2785025"/>
    <lineage>
        <taxon>Bacteria</taxon>
        <taxon>Bacillati</taxon>
        <taxon>Bacillota</taxon>
        <taxon>Clostridia</taxon>
        <taxon>Lachnospirales</taxon>
        <taxon>Lachnospiraceae</taxon>
        <taxon>Anaeromicropila</taxon>
    </lineage>
</organism>
<dbReference type="EMBL" id="AP024169">
    <property type="protein sequence ID" value="BCN29513.1"/>
    <property type="molecule type" value="Genomic_DNA"/>
</dbReference>
<dbReference type="Proteomes" id="UP000595897">
    <property type="component" value="Chromosome"/>
</dbReference>